<dbReference type="AlphaFoldDB" id="A0A0E9RMU6"/>
<sequence>MLTAPTGSIGTEHFNILIYLLGEGQRGIEAFWPPVEMTSLLAL</sequence>
<protein>
    <submittedName>
        <fullName evidence="1">Uncharacterized protein</fullName>
    </submittedName>
</protein>
<reference evidence="1" key="1">
    <citation type="submission" date="2014-11" db="EMBL/GenBank/DDBJ databases">
        <authorList>
            <person name="Amaro Gonzalez C."/>
        </authorList>
    </citation>
    <scope>NUCLEOTIDE SEQUENCE</scope>
</reference>
<proteinExistence type="predicted"/>
<reference evidence="1" key="2">
    <citation type="journal article" date="2015" name="Fish Shellfish Immunol.">
        <title>Early steps in the European eel (Anguilla anguilla)-Vibrio vulnificus interaction in the gills: Role of the RtxA13 toxin.</title>
        <authorList>
            <person name="Callol A."/>
            <person name="Pajuelo D."/>
            <person name="Ebbesson L."/>
            <person name="Teles M."/>
            <person name="MacKenzie S."/>
            <person name="Amaro C."/>
        </authorList>
    </citation>
    <scope>NUCLEOTIDE SEQUENCE</scope>
</reference>
<name>A0A0E9RMU6_ANGAN</name>
<accession>A0A0E9RMU6</accession>
<evidence type="ECO:0000313" key="1">
    <source>
        <dbReference type="EMBL" id="JAH30399.1"/>
    </source>
</evidence>
<organism evidence="1">
    <name type="scientific">Anguilla anguilla</name>
    <name type="common">European freshwater eel</name>
    <name type="synonym">Muraena anguilla</name>
    <dbReference type="NCBI Taxonomy" id="7936"/>
    <lineage>
        <taxon>Eukaryota</taxon>
        <taxon>Metazoa</taxon>
        <taxon>Chordata</taxon>
        <taxon>Craniata</taxon>
        <taxon>Vertebrata</taxon>
        <taxon>Euteleostomi</taxon>
        <taxon>Actinopterygii</taxon>
        <taxon>Neopterygii</taxon>
        <taxon>Teleostei</taxon>
        <taxon>Anguilliformes</taxon>
        <taxon>Anguillidae</taxon>
        <taxon>Anguilla</taxon>
    </lineage>
</organism>
<dbReference type="EMBL" id="GBXM01078178">
    <property type="protein sequence ID" value="JAH30399.1"/>
    <property type="molecule type" value="Transcribed_RNA"/>
</dbReference>